<dbReference type="OrthoDB" id="542731at2759"/>
<evidence type="ECO:0000313" key="2">
    <source>
        <dbReference type="EMBL" id="KAG2490190.1"/>
    </source>
</evidence>
<feature type="region of interest" description="Disordered" evidence="1">
    <location>
        <begin position="150"/>
        <end position="207"/>
    </location>
</feature>
<dbReference type="Proteomes" id="UP000612055">
    <property type="component" value="Unassembled WGS sequence"/>
</dbReference>
<organism evidence="2 3">
    <name type="scientific">Edaphochlamys debaryana</name>
    <dbReference type="NCBI Taxonomy" id="47281"/>
    <lineage>
        <taxon>Eukaryota</taxon>
        <taxon>Viridiplantae</taxon>
        <taxon>Chlorophyta</taxon>
        <taxon>core chlorophytes</taxon>
        <taxon>Chlorophyceae</taxon>
        <taxon>CS clade</taxon>
        <taxon>Chlamydomonadales</taxon>
        <taxon>Chlamydomonadales incertae sedis</taxon>
        <taxon>Edaphochlamys</taxon>
    </lineage>
</organism>
<dbReference type="EMBL" id="JAEHOE010000064">
    <property type="protein sequence ID" value="KAG2490190.1"/>
    <property type="molecule type" value="Genomic_DNA"/>
</dbReference>
<dbReference type="AlphaFoldDB" id="A0A835Y0A9"/>
<feature type="region of interest" description="Disordered" evidence="1">
    <location>
        <begin position="70"/>
        <end position="103"/>
    </location>
</feature>
<reference evidence="2" key="1">
    <citation type="journal article" date="2020" name="bioRxiv">
        <title>Comparative genomics of Chlamydomonas.</title>
        <authorList>
            <person name="Craig R.J."/>
            <person name="Hasan A.R."/>
            <person name="Ness R.W."/>
            <person name="Keightley P.D."/>
        </authorList>
    </citation>
    <scope>NUCLEOTIDE SEQUENCE</scope>
    <source>
        <strain evidence="2">CCAP 11/70</strain>
    </source>
</reference>
<feature type="compositionally biased region" description="Low complexity" evidence="1">
    <location>
        <begin position="170"/>
        <end position="184"/>
    </location>
</feature>
<feature type="compositionally biased region" description="Low complexity" evidence="1">
    <location>
        <begin position="72"/>
        <end position="84"/>
    </location>
</feature>
<gene>
    <name evidence="2" type="ORF">HYH03_011317</name>
</gene>
<proteinExistence type="predicted"/>
<evidence type="ECO:0000313" key="3">
    <source>
        <dbReference type="Proteomes" id="UP000612055"/>
    </source>
</evidence>
<protein>
    <submittedName>
        <fullName evidence="2">Uncharacterized protein</fullName>
    </submittedName>
</protein>
<evidence type="ECO:0000256" key="1">
    <source>
        <dbReference type="SAM" id="MobiDB-lite"/>
    </source>
</evidence>
<accession>A0A835Y0A9</accession>
<keyword evidence="3" id="KW-1185">Reference proteome</keyword>
<sequence>MSRLSRAAEAMLSHAANGVGGSTVLAGLLPGAGAAGRLPAAAPQALARLGLPAEAGYGAVQQAWALQSTSSAPAGPAGPNGAGPTVPSMAGSPRPSALPPWLLPGHPAPPLTAGLRGPMVGCLGLTGPFASSLLGPHLFGVATAAAPAEVAPRAPTPDRPAAASVGAQGGPSDAAAAGGAPAAAEKSKGQRRKKGTGGGGGGGRTRAKAPLQAVWEAHYGERPTPTTEDIAKRFGVKPRTIVDGLLEHSFTTKCPLRWHALAQEYGLSTTPGDGRVQLMDCMFLAAQYIDAAGEGMPKTEWGLAKVKPMMAWAEGLPAEKREHRILATYKEAVQGDLDKVYTVLRMGVVADATKNFWSPEVEFQSFKQ</sequence>
<name>A0A835Y0A9_9CHLO</name>
<feature type="compositionally biased region" description="Low complexity" evidence="1">
    <location>
        <begin position="150"/>
        <end position="163"/>
    </location>
</feature>
<comment type="caution">
    <text evidence="2">The sequence shown here is derived from an EMBL/GenBank/DDBJ whole genome shotgun (WGS) entry which is preliminary data.</text>
</comment>